<proteinExistence type="predicted"/>
<name>A0A699VAD8_TANCI</name>
<protein>
    <submittedName>
        <fullName evidence="1">Uncharacterized protein</fullName>
    </submittedName>
</protein>
<gene>
    <name evidence="1" type="ORF">Tci_902660</name>
</gene>
<feature type="non-terminal residue" evidence="1">
    <location>
        <position position="1"/>
    </location>
</feature>
<reference evidence="1" key="1">
    <citation type="journal article" date="2019" name="Sci. Rep.">
        <title>Draft genome of Tanacetum cinerariifolium, the natural source of mosquito coil.</title>
        <authorList>
            <person name="Yamashiro T."/>
            <person name="Shiraishi A."/>
            <person name="Satake H."/>
            <person name="Nakayama K."/>
        </authorList>
    </citation>
    <scope>NUCLEOTIDE SEQUENCE</scope>
</reference>
<evidence type="ECO:0000313" key="1">
    <source>
        <dbReference type="EMBL" id="GFD30691.1"/>
    </source>
</evidence>
<accession>A0A699VAD8</accession>
<feature type="non-terminal residue" evidence="1">
    <location>
        <position position="122"/>
    </location>
</feature>
<comment type="caution">
    <text evidence="1">The sequence shown here is derived from an EMBL/GenBank/DDBJ whole genome shotgun (WGS) entry which is preliminary data.</text>
</comment>
<dbReference type="AlphaFoldDB" id="A0A699VAD8"/>
<dbReference type="EMBL" id="BKCJ011406540">
    <property type="protein sequence ID" value="GFD30691.1"/>
    <property type="molecule type" value="Genomic_DNA"/>
</dbReference>
<organism evidence="1">
    <name type="scientific">Tanacetum cinerariifolium</name>
    <name type="common">Dalmatian daisy</name>
    <name type="synonym">Chrysanthemum cinerariifolium</name>
    <dbReference type="NCBI Taxonomy" id="118510"/>
    <lineage>
        <taxon>Eukaryota</taxon>
        <taxon>Viridiplantae</taxon>
        <taxon>Streptophyta</taxon>
        <taxon>Embryophyta</taxon>
        <taxon>Tracheophyta</taxon>
        <taxon>Spermatophyta</taxon>
        <taxon>Magnoliopsida</taxon>
        <taxon>eudicotyledons</taxon>
        <taxon>Gunneridae</taxon>
        <taxon>Pentapetalae</taxon>
        <taxon>asterids</taxon>
        <taxon>campanulids</taxon>
        <taxon>Asterales</taxon>
        <taxon>Asteraceae</taxon>
        <taxon>Asteroideae</taxon>
        <taxon>Anthemideae</taxon>
        <taxon>Anthemidinae</taxon>
        <taxon>Tanacetum</taxon>
    </lineage>
</organism>
<sequence>SARLPANRFESSPIEAALNGKIIVVRFRSRSPVEHRANGRPGSVEAAERNGQRLHRLHGHGHIARKRAARYRARHAVGSCEQRRQVALNVTELPKVMVAAAGLTVSSGTITVSCCWVAVPQE</sequence>